<evidence type="ECO:0000256" key="3">
    <source>
        <dbReference type="SAM" id="MobiDB-lite"/>
    </source>
</evidence>
<dbReference type="AlphaFoldDB" id="A0A8J3KHK1"/>
<dbReference type="PROSITE" id="PS00330">
    <property type="entry name" value="HEMOLYSIN_CALCIUM"/>
    <property type="match status" value="3"/>
</dbReference>
<dbReference type="Gene3D" id="2.150.10.10">
    <property type="entry name" value="Serralysin-like metalloprotease, C-terminal"/>
    <property type="match status" value="2"/>
</dbReference>
<evidence type="ECO:0000313" key="5">
    <source>
        <dbReference type="Proteomes" id="UP000659904"/>
    </source>
</evidence>
<dbReference type="InterPro" id="IPR001343">
    <property type="entry name" value="Hemolysn_Ca-bd"/>
</dbReference>
<dbReference type="InterPro" id="IPR010310">
    <property type="entry name" value="T7SS_ESAT-6-like"/>
</dbReference>
<dbReference type="PANTHER" id="PTHR38340:SF1">
    <property type="entry name" value="S-LAYER PROTEIN"/>
    <property type="match status" value="1"/>
</dbReference>
<evidence type="ECO:0000256" key="2">
    <source>
        <dbReference type="ARBA" id="ARBA00022525"/>
    </source>
</evidence>
<dbReference type="GO" id="GO:0005509">
    <property type="term" value="F:calcium ion binding"/>
    <property type="evidence" value="ECO:0007669"/>
    <property type="project" value="InterPro"/>
</dbReference>
<proteinExistence type="predicted"/>
<gene>
    <name evidence="4" type="ORF">Cci01nite_21770</name>
</gene>
<dbReference type="InterPro" id="IPR036689">
    <property type="entry name" value="ESAT-6-like_sf"/>
</dbReference>
<dbReference type="PANTHER" id="PTHR38340">
    <property type="entry name" value="S-LAYER PROTEIN"/>
    <property type="match status" value="1"/>
</dbReference>
<dbReference type="Pfam" id="PF00353">
    <property type="entry name" value="HemolysinCabind"/>
    <property type="match status" value="4"/>
</dbReference>
<dbReference type="InterPro" id="IPR018511">
    <property type="entry name" value="Hemolysin-typ_Ca-bd_CS"/>
</dbReference>
<evidence type="ECO:0000256" key="1">
    <source>
        <dbReference type="ARBA" id="ARBA00004613"/>
    </source>
</evidence>
<dbReference type="EMBL" id="BONH01000007">
    <property type="protein sequence ID" value="GIF97083.1"/>
    <property type="molecule type" value="Genomic_DNA"/>
</dbReference>
<sequence length="603" mass="64563">MGIPPEDQEHFPPITAAESTWQLHANPGRITSAASAWRRFGKSATSLGDDLDADAKKLVGSQWSGPARDSYVNHRTKLISSVDALQDNAGKLAGQLEGIAGLLQRYQGLLDAEYDKVKFRDVGGTFHPRSEEEQKLIGGAVAEARSLRKELEQALAQSLSGFDRSGWDTVAADWGAVATGTADPFTMPAEATDGVSVIMVDGRAVVNTGTGDDDVKVRVDPKTGDVIVSVNGADYYYPPGTPVTIRGGEGNDTIEVPKGSNIRVTLLGGAGNDTIRGGDGAEQIFGGRGTDDLYGGRADDYISGGAGIDYIDGQDGNDVLSGGAGQDTLYGLGGDDQLSGGEDDDYLEGAKGNDSLHGGTGNDVLSGGHGDDKLAGGTGDDVYYGGHGKDQITAGGGRDTAYRQDEDTVDGVASDVKVEISDKAQFIKIEGSDEFKERVLADLDMYRASPTGQQMLDNLQDKRDPNFLFGENTLTIKELDEENGYASKGHKLANSDSVIQYNPAFTFDAERGRPSMVLYHELGHVYDYWNDTFQEEKIVGGPDDGIKKGERQAAGLPFDHDDDSSTPDQLDPDHPIQYTENGLRREMGMRERDTYRTYTGDGW</sequence>
<evidence type="ECO:0008006" key="6">
    <source>
        <dbReference type="Google" id="ProtNLM"/>
    </source>
</evidence>
<dbReference type="PRINTS" id="PR00313">
    <property type="entry name" value="CABNDNGRPT"/>
</dbReference>
<dbReference type="Pfam" id="PF14891">
    <property type="entry name" value="Peptidase_M91"/>
    <property type="match status" value="1"/>
</dbReference>
<reference evidence="4 5" key="1">
    <citation type="submission" date="2021-01" db="EMBL/GenBank/DDBJ databases">
        <title>Whole genome shotgun sequence of Catellatospora citrea NBRC 14495.</title>
        <authorList>
            <person name="Komaki H."/>
            <person name="Tamura T."/>
        </authorList>
    </citation>
    <scope>NUCLEOTIDE SEQUENCE [LARGE SCALE GENOMIC DNA]</scope>
    <source>
        <strain evidence="4 5">NBRC 14495</strain>
    </source>
</reference>
<accession>A0A8J3KHK1</accession>
<dbReference type="InterPro" id="IPR050557">
    <property type="entry name" value="RTX_toxin/Mannuronan_C5-epim"/>
</dbReference>
<feature type="compositionally biased region" description="Basic and acidic residues" evidence="3">
    <location>
        <begin position="540"/>
        <end position="551"/>
    </location>
</feature>
<name>A0A8J3KHK1_9ACTN</name>
<protein>
    <recommendedName>
        <fullName evidence="6">Hemolysin type calcium-binding protein</fullName>
    </recommendedName>
</protein>
<feature type="compositionally biased region" description="Basic and acidic residues" evidence="3">
    <location>
        <begin position="582"/>
        <end position="591"/>
    </location>
</feature>
<dbReference type="RefSeq" id="WP_120314940.1">
    <property type="nucleotide sequence ID" value="NZ_BONH01000007.1"/>
</dbReference>
<dbReference type="Pfam" id="PF06013">
    <property type="entry name" value="WXG100"/>
    <property type="match status" value="1"/>
</dbReference>
<dbReference type="GO" id="GO:0005576">
    <property type="term" value="C:extracellular region"/>
    <property type="evidence" value="ECO:0007669"/>
    <property type="project" value="UniProtKB-SubCell"/>
</dbReference>
<evidence type="ECO:0000313" key="4">
    <source>
        <dbReference type="EMBL" id="GIF97083.1"/>
    </source>
</evidence>
<comment type="subcellular location">
    <subcellularLocation>
        <location evidence="1">Secreted</location>
    </subcellularLocation>
</comment>
<dbReference type="Gene3D" id="1.10.287.1060">
    <property type="entry name" value="ESAT-6-like"/>
    <property type="match status" value="1"/>
</dbReference>
<feature type="region of interest" description="Disordered" evidence="3">
    <location>
        <begin position="331"/>
        <end position="372"/>
    </location>
</feature>
<keyword evidence="5" id="KW-1185">Reference proteome</keyword>
<dbReference type="InterPro" id="IPR011049">
    <property type="entry name" value="Serralysin-like_metalloprot_C"/>
</dbReference>
<dbReference type="SUPFAM" id="SSF51120">
    <property type="entry name" value="beta-Roll"/>
    <property type="match status" value="1"/>
</dbReference>
<feature type="region of interest" description="Disordered" evidence="3">
    <location>
        <begin position="540"/>
        <end position="591"/>
    </location>
</feature>
<dbReference type="SUPFAM" id="SSF140453">
    <property type="entry name" value="EsxAB dimer-like"/>
    <property type="match status" value="1"/>
</dbReference>
<organism evidence="4 5">
    <name type="scientific">Catellatospora citrea</name>
    <dbReference type="NCBI Taxonomy" id="53366"/>
    <lineage>
        <taxon>Bacteria</taxon>
        <taxon>Bacillati</taxon>
        <taxon>Actinomycetota</taxon>
        <taxon>Actinomycetes</taxon>
        <taxon>Micromonosporales</taxon>
        <taxon>Micromonosporaceae</taxon>
        <taxon>Catellatospora</taxon>
    </lineage>
</organism>
<dbReference type="Proteomes" id="UP000659904">
    <property type="component" value="Unassembled WGS sequence"/>
</dbReference>
<comment type="caution">
    <text evidence="4">The sequence shown here is derived from an EMBL/GenBank/DDBJ whole genome shotgun (WGS) entry which is preliminary data.</text>
</comment>
<dbReference type="InterPro" id="IPR028208">
    <property type="entry name" value="Effector_pro_NleD-like"/>
</dbReference>
<keyword evidence="2" id="KW-0964">Secreted</keyword>